<accession>A0ACC2PXR9</accession>
<comment type="caution">
    <text evidence="1">The sequence shown here is derived from an EMBL/GenBank/DDBJ whole genome shotgun (WGS) entry which is preliminary data.</text>
</comment>
<organism evidence="1 2">
    <name type="scientific">Eretmocerus hayati</name>
    <dbReference type="NCBI Taxonomy" id="131215"/>
    <lineage>
        <taxon>Eukaryota</taxon>
        <taxon>Metazoa</taxon>
        <taxon>Ecdysozoa</taxon>
        <taxon>Arthropoda</taxon>
        <taxon>Hexapoda</taxon>
        <taxon>Insecta</taxon>
        <taxon>Pterygota</taxon>
        <taxon>Neoptera</taxon>
        <taxon>Endopterygota</taxon>
        <taxon>Hymenoptera</taxon>
        <taxon>Apocrita</taxon>
        <taxon>Proctotrupomorpha</taxon>
        <taxon>Chalcidoidea</taxon>
        <taxon>Aphelinidae</taxon>
        <taxon>Aphelininae</taxon>
        <taxon>Eretmocerus</taxon>
    </lineage>
</organism>
<gene>
    <name evidence="1" type="ORF">QAD02_022389</name>
</gene>
<evidence type="ECO:0000313" key="2">
    <source>
        <dbReference type="Proteomes" id="UP001239111"/>
    </source>
</evidence>
<reference evidence="1" key="1">
    <citation type="submission" date="2023-04" db="EMBL/GenBank/DDBJ databases">
        <title>A chromosome-level genome assembly of the parasitoid wasp Eretmocerus hayati.</title>
        <authorList>
            <person name="Zhong Y."/>
            <person name="Liu S."/>
            <person name="Liu Y."/>
        </authorList>
    </citation>
    <scope>NUCLEOTIDE SEQUENCE</scope>
    <source>
        <strain evidence="1">ZJU_SS_LIU_2023</strain>
    </source>
</reference>
<evidence type="ECO:0000313" key="1">
    <source>
        <dbReference type="EMBL" id="KAJ8686595.1"/>
    </source>
</evidence>
<protein>
    <submittedName>
        <fullName evidence="1">Uncharacterized protein</fullName>
    </submittedName>
</protein>
<sequence length="219" mass="24780">MNNVCFCLLEISGSSYSQIYATLRTSLLINEYSEKNIIEESKRRDDLRKAPRFTAWPKDFRVFSLTDDELKKVAGSASTSPIAESRPDSPSDSSQDEKRCQKPVTTDKTSHGSCSNANSLSTCDAKHEEIKCYYVDEEITEEECHKRCLNTGKVNGLQAQQGYCEENQCYCSYLNNGSCKRSKLSNFEKHMPKRSRIELDTPLASTIRITADSFSAFCR</sequence>
<dbReference type="EMBL" id="CM056741">
    <property type="protein sequence ID" value="KAJ8686595.1"/>
    <property type="molecule type" value="Genomic_DNA"/>
</dbReference>
<proteinExistence type="predicted"/>
<name>A0ACC2PXR9_9HYME</name>
<dbReference type="Proteomes" id="UP001239111">
    <property type="component" value="Chromosome 1"/>
</dbReference>
<keyword evidence="2" id="KW-1185">Reference proteome</keyword>